<evidence type="ECO:0000313" key="3">
    <source>
        <dbReference type="Proteomes" id="UP001499990"/>
    </source>
</evidence>
<organism evidence="2 3">
    <name type="scientific">Streptomyces sannanensis</name>
    <dbReference type="NCBI Taxonomy" id="285536"/>
    <lineage>
        <taxon>Bacteria</taxon>
        <taxon>Bacillati</taxon>
        <taxon>Actinomycetota</taxon>
        <taxon>Actinomycetes</taxon>
        <taxon>Kitasatosporales</taxon>
        <taxon>Streptomycetaceae</taxon>
        <taxon>Streptomyces</taxon>
    </lineage>
</organism>
<dbReference type="EMBL" id="BAAAYL010000001">
    <property type="protein sequence ID" value="GAA3368688.1"/>
    <property type="molecule type" value="Genomic_DNA"/>
</dbReference>
<feature type="transmembrane region" description="Helical" evidence="1">
    <location>
        <begin position="59"/>
        <end position="79"/>
    </location>
</feature>
<gene>
    <name evidence="2" type="ORF">GCM10020367_08040</name>
</gene>
<protein>
    <submittedName>
        <fullName evidence="2">ABC transporter permease</fullName>
    </submittedName>
</protein>
<keyword evidence="1" id="KW-0472">Membrane</keyword>
<feature type="transmembrane region" description="Helical" evidence="1">
    <location>
        <begin position="176"/>
        <end position="201"/>
    </location>
</feature>
<dbReference type="Proteomes" id="UP001499990">
    <property type="component" value="Unassembled WGS sequence"/>
</dbReference>
<feature type="transmembrane region" description="Helical" evidence="1">
    <location>
        <begin position="21"/>
        <end position="39"/>
    </location>
</feature>
<sequence length="247" mass="25435">MSTTAVLRSEWIKIKSLRAGAISLISVFVAMVGITVLVFANIGQPQAELDGDAFDPVHFAFYALLFGQVAAISFGTTAVSSEYLNGALRISLAAVPNRGIFYAAKIALVGALALAVGMVTSFVTFLSGQAFMGEYAIGLGDPGALRATVGAGIYLALMALFAAGLAALFRSGVGVLSLLIPLVLIVSFVIGDVSSGSAQYLPDRAGQQVLLQHPEGTLGPWSGLGVLALWAAAAVAAGWFAVKRRDA</sequence>
<dbReference type="Pfam" id="PF12730">
    <property type="entry name" value="ABC2_membrane_4"/>
    <property type="match status" value="1"/>
</dbReference>
<name>A0ABP6S5E2_9ACTN</name>
<feature type="transmembrane region" description="Helical" evidence="1">
    <location>
        <begin position="147"/>
        <end position="169"/>
    </location>
</feature>
<keyword evidence="1" id="KW-1133">Transmembrane helix</keyword>
<accession>A0ABP6S5E2</accession>
<comment type="caution">
    <text evidence="2">The sequence shown here is derived from an EMBL/GenBank/DDBJ whole genome shotgun (WGS) entry which is preliminary data.</text>
</comment>
<keyword evidence="3" id="KW-1185">Reference proteome</keyword>
<feature type="transmembrane region" description="Helical" evidence="1">
    <location>
        <begin position="221"/>
        <end position="242"/>
    </location>
</feature>
<feature type="transmembrane region" description="Helical" evidence="1">
    <location>
        <begin position="100"/>
        <end position="127"/>
    </location>
</feature>
<reference evidence="3" key="1">
    <citation type="journal article" date="2019" name="Int. J. Syst. Evol. Microbiol.">
        <title>The Global Catalogue of Microorganisms (GCM) 10K type strain sequencing project: providing services to taxonomists for standard genome sequencing and annotation.</title>
        <authorList>
            <consortium name="The Broad Institute Genomics Platform"/>
            <consortium name="The Broad Institute Genome Sequencing Center for Infectious Disease"/>
            <person name="Wu L."/>
            <person name="Ma J."/>
        </authorList>
    </citation>
    <scope>NUCLEOTIDE SEQUENCE [LARGE SCALE GENOMIC DNA]</scope>
    <source>
        <strain evidence="3">JCM 9651</strain>
    </source>
</reference>
<dbReference type="RefSeq" id="WP_345034607.1">
    <property type="nucleotide sequence ID" value="NZ_BAAAYL010000001.1"/>
</dbReference>
<keyword evidence="1" id="KW-0812">Transmembrane</keyword>
<evidence type="ECO:0000313" key="2">
    <source>
        <dbReference type="EMBL" id="GAA3368688.1"/>
    </source>
</evidence>
<evidence type="ECO:0000256" key="1">
    <source>
        <dbReference type="SAM" id="Phobius"/>
    </source>
</evidence>
<proteinExistence type="predicted"/>